<feature type="region of interest" description="Disordered" evidence="1">
    <location>
        <begin position="1"/>
        <end position="50"/>
    </location>
</feature>
<reference evidence="3" key="1">
    <citation type="submission" date="2022-11" db="UniProtKB">
        <authorList>
            <consortium name="WormBaseParasite"/>
        </authorList>
    </citation>
    <scope>IDENTIFICATION</scope>
</reference>
<sequence length="139" mass="15192">MVVPEGAAGVDRSINPETALGHMDESPYEGGKEASAEGVKPAKKERENFHVNNEAEAVQIEAIEDDPLEPPMQNRRYSKEFEQKILNIKEPEPEPPEGTDPAVINDPTPDAPGAVKEPENSPNVSDLTLIKPETEGKHF</sequence>
<feature type="compositionally biased region" description="Basic and acidic residues" evidence="1">
    <location>
        <begin position="83"/>
        <end position="92"/>
    </location>
</feature>
<dbReference type="WBParaSite" id="PSU_v2.g7480.t1">
    <property type="protein sequence ID" value="PSU_v2.g7480.t1"/>
    <property type="gene ID" value="PSU_v2.g7480"/>
</dbReference>
<dbReference type="AlphaFoldDB" id="A0A914Z6E8"/>
<proteinExistence type="predicted"/>
<evidence type="ECO:0000313" key="3">
    <source>
        <dbReference type="WBParaSite" id="PSU_v2.g7480.t1"/>
    </source>
</evidence>
<accession>A0A914Z6E8</accession>
<dbReference type="Proteomes" id="UP000887577">
    <property type="component" value="Unplaced"/>
</dbReference>
<name>A0A914Z6E8_9BILA</name>
<keyword evidence="2" id="KW-1185">Reference proteome</keyword>
<evidence type="ECO:0000313" key="2">
    <source>
        <dbReference type="Proteomes" id="UP000887577"/>
    </source>
</evidence>
<evidence type="ECO:0000256" key="1">
    <source>
        <dbReference type="SAM" id="MobiDB-lite"/>
    </source>
</evidence>
<feature type="compositionally biased region" description="Basic and acidic residues" evidence="1">
    <location>
        <begin position="22"/>
        <end position="49"/>
    </location>
</feature>
<feature type="region of interest" description="Disordered" evidence="1">
    <location>
        <begin position="83"/>
        <end position="139"/>
    </location>
</feature>
<organism evidence="2 3">
    <name type="scientific">Panagrolaimus superbus</name>
    <dbReference type="NCBI Taxonomy" id="310955"/>
    <lineage>
        <taxon>Eukaryota</taxon>
        <taxon>Metazoa</taxon>
        <taxon>Ecdysozoa</taxon>
        <taxon>Nematoda</taxon>
        <taxon>Chromadorea</taxon>
        <taxon>Rhabditida</taxon>
        <taxon>Tylenchina</taxon>
        <taxon>Panagrolaimomorpha</taxon>
        <taxon>Panagrolaimoidea</taxon>
        <taxon>Panagrolaimidae</taxon>
        <taxon>Panagrolaimus</taxon>
    </lineage>
</organism>
<protein>
    <submittedName>
        <fullName evidence="3">Uncharacterized protein</fullName>
    </submittedName>
</protein>